<dbReference type="GO" id="GO:0005737">
    <property type="term" value="C:cytoplasm"/>
    <property type="evidence" value="ECO:0007669"/>
    <property type="project" value="UniProtKB-ARBA"/>
</dbReference>
<dbReference type="InterPro" id="IPR055179">
    <property type="entry name" value="Tex-like_central_region"/>
</dbReference>
<dbReference type="Pfam" id="PF16921">
    <property type="entry name" value="Tex_YqgF"/>
    <property type="match status" value="1"/>
</dbReference>
<accession>A0A7Z0PFD2</accession>
<dbReference type="GO" id="GO:0003729">
    <property type="term" value="F:mRNA binding"/>
    <property type="evidence" value="ECO:0007669"/>
    <property type="project" value="UniProtKB-ARBA"/>
</dbReference>
<dbReference type="InterPro" id="IPR032639">
    <property type="entry name" value="Tex_YqgF"/>
</dbReference>
<dbReference type="GO" id="GO:0003735">
    <property type="term" value="F:structural constituent of ribosome"/>
    <property type="evidence" value="ECO:0007669"/>
    <property type="project" value="TreeGrafter"/>
</dbReference>
<dbReference type="Pfam" id="PF17674">
    <property type="entry name" value="HHH_9"/>
    <property type="match status" value="1"/>
</dbReference>
<dbReference type="SMART" id="SM00316">
    <property type="entry name" value="S1"/>
    <property type="match status" value="1"/>
</dbReference>
<dbReference type="Pfam" id="PF09371">
    <property type="entry name" value="Tex_N"/>
    <property type="match status" value="1"/>
</dbReference>
<dbReference type="SUPFAM" id="SSF53098">
    <property type="entry name" value="Ribonuclease H-like"/>
    <property type="match status" value="1"/>
</dbReference>
<dbReference type="InterPro" id="IPR003029">
    <property type="entry name" value="S1_domain"/>
</dbReference>
<dbReference type="SUPFAM" id="SSF50249">
    <property type="entry name" value="Nucleic acid-binding proteins"/>
    <property type="match status" value="1"/>
</dbReference>
<dbReference type="Proteomes" id="UP000526184">
    <property type="component" value="Unassembled WGS sequence"/>
</dbReference>
<evidence type="ECO:0000256" key="1">
    <source>
        <dbReference type="SAM" id="Coils"/>
    </source>
</evidence>
<dbReference type="PROSITE" id="PS50126">
    <property type="entry name" value="S1"/>
    <property type="match status" value="1"/>
</dbReference>
<dbReference type="EMBL" id="JABMKT010000005">
    <property type="protein sequence ID" value="NYV27542.1"/>
    <property type="molecule type" value="Genomic_DNA"/>
</dbReference>
<sequence length="766" mass="87647">MESKIFEYVSKELNIGLKQIEETMKLYDDGATIPFISRYRKEVTGNLDEEQIRDVVEKITYYRNLEKRKEEVIRLIEEQGALTPELEKSINDAMVLQRVEDLYMPYKKKKKTKADIAIENGLEPLSIFAKDEKVTMDALREEATKYINENVSDVDAALEGVHLIYAQKLSEEVANREYFRKLLAEKSLVVSKLIEKNKDLDEKQVYKDYYNFSEAYSKIVTHRILAVNRGENEKILKVNLEIDEVTREELVNHIYKMNFNNVNLKAFFITVINDAIDRLMYPSIENELRNILTEKAELEAIENFATNLEGLLLQPPLNKKTILGLDPGYRTGAKLAIIDKDGFFQESDVVYLVKDMHTDKQLETAKSKILKYLRKYDVDIVAIGNGTASRETESFVAALLKEYKEKKVSYIIVNEAGASVYSASKVAAEEFPELDVTVRGTISISRRLQDPLAELVKIDPKSIGVGMYQHDVNQKKLNEELEQTIEKIVNRVGVNINTASAELLGFVSGIKKNIAKNIVEYRKENGDFKNRKEILKVKGLGAKAFEQLAGFVVIPNGENPLDNTIIHPESYHIAEEILASSETKVEDLKTDLEAVREKLKSINLQNIIEKTGLDKTTKDVYEALIKDRRDPRDDFDKPLLREDVLSIEDLKAGMELEGTVRNVTKFGAFVDIGLKNDAMIHISELSDSFVDDPTKVLSIGQIIKVRVLDVDMQRGRVGLTRRDPNYVKPNKNSKENKKKQQKVNKEEIQRRKLEQQLINKGWKIKK</sequence>
<dbReference type="GO" id="GO:0006412">
    <property type="term" value="P:translation"/>
    <property type="evidence" value="ECO:0007669"/>
    <property type="project" value="TreeGrafter"/>
</dbReference>
<dbReference type="InterPro" id="IPR050437">
    <property type="entry name" value="Ribos_protein_bS1-like"/>
</dbReference>
<dbReference type="SMART" id="SM00732">
    <property type="entry name" value="YqgFc"/>
    <property type="match status" value="1"/>
</dbReference>
<reference evidence="4 5" key="1">
    <citation type="submission" date="2020-05" db="EMBL/GenBank/DDBJ databases">
        <title>Streptobacillus felis strain LHL191014123.</title>
        <authorList>
            <person name="Fawzy A."/>
            <person name="Rau J."/>
            <person name="Risse K."/>
            <person name="Schauerte N."/>
            <person name="Geiger C."/>
            <person name="Blom J."/>
            <person name="Imirzalioglu C."/>
            <person name="Falgenhauer J."/>
            <person name="Bach A."/>
            <person name="Herden C."/>
            <person name="Eisenberg T."/>
        </authorList>
    </citation>
    <scope>NUCLEOTIDE SEQUENCE [LARGE SCALE GENOMIC DNA]</scope>
    <source>
        <strain evidence="4 5">LHL191014123</strain>
    </source>
</reference>
<dbReference type="Pfam" id="PF22706">
    <property type="entry name" value="Tex_central_region"/>
    <property type="match status" value="1"/>
</dbReference>
<dbReference type="SUPFAM" id="SSF158832">
    <property type="entry name" value="Tex N-terminal region-like"/>
    <property type="match status" value="1"/>
</dbReference>
<dbReference type="Gene3D" id="3.30.420.140">
    <property type="entry name" value="YqgF/RNase H-like domain"/>
    <property type="match status" value="1"/>
</dbReference>
<evidence type="ECO:0000256" key="2">
    <source>
        <dbReference type="SAM" id="MobiDB-lite"/>
    </source>
</evidence>
<dbReference type="AlphaFoldDB" id="A0A7Z0PFD2"/>
<evidence type="ECO:0000259" key="3">
    <source>
        <dbReference type="PROSITE" id="PS50126"/>
    </source>
</evidence>
<dbReference type="FunFam" id="3.30.420.140:FF:000001">
    <property type="entry name" value="RNA-binding transcriptional accessory protein"/>
    <property type="match status" value="1"/>
</dbReference>
<evidence type="ECO:0000313" key="5">
    <source>
        <dbReference type="Proteomes" id="UP000526184"/>
    </source>
</evidence>
<organism evidence="4 5">
    <name type="scientific">Streptobacillus felis</name>
    <dbReference type="NCBI Taxonomy" id="1384509"/>
    <lineage>
        <taxon>Bacteria</taxon>
        <taxon>Fusobacteriati</taxon>
        <taxon>Fusobacteriota</taxon>
        <taxon>Fusobacteriia</taxon>
        <taxon>Fusobacteriales</taxon>
        <taxon>Leptotrichiaceae</taxon>
        <taxon>Streptobacillus</taxon>
    </lineage>
</organism>
<dbReference type="PANTHER" id="PTHR10724">
    <property type="entry name" value="30S RIBOSOMAL PROTEIN S1"/>
    <property type="match status" value="1"/>
</dbReference>
<gene>
    <name evidence="4" type="ORF">HP397_01700</name>
</gene>
<dbReference type="InterPro" id="IPR023319">
    <property type="entry name" value="Tex-like_HTH_dom_sf"/>
</dbReference>
<dbReference type="InterPro" id="IPR006641">
    <property type="entry name" value="YqgF/RNaseH-like_dom"/>
</dbReference>
<dbReference type="Gene3D" id="2.40.50.140">
    <property type="entry name" value="Nucleic acid-binding proteins"/>
    <property type="match status" value="1"/>
</dbReference>
<dbReference type="CDD" id="cd05685">
    <property type="entry name" value="S1_Tex"/>
    <property type="match status" value="1"/>
</dbReference>
<dbReference type="FunFam" id="2.40.50.140:FF:000051">
    <property type="entry name" value="RNA-binding transcriptional accessory protein"/>
    <property type="match status" value="1"/>
</dbReference>
<dbReference type="PANTHER" id="PTHR10724:SF10">
    <property type="entry name" value="S1 RNA-BINDING DOMAIN-CONTAINING PROTEIN 1"/>
    <property type="match status" value="1"/>
</dbReference>
<protein>
    <submittedName>
        <fullName evidence="4">RNA-binding transcriptional accessory protein</fullName>
    </submittedName>
</protein>
<dbReference type="Gene3D" id="1.10.10.650">
    <property type="entry name" value="RuvA domain 2-like"/>
    <property type="match status" value="1"/>
</dbReference>
<dbReference type="FunFam" id="1.10.10.650:FF:000001">
    <property type="entry name" value="S1 RNA-binding domain 1"/>
    <property type="match status" value="1"/>
</dbReference>
<dbReference type="InterPro" id="IPR012340">
    <property type="entry name" value="NA-bd_OB-fold"/>
</dbReference>
<dbReference type="InterPro" id="IPR010994">
    <property type="entry name" value="RuvA_2-like"/>
</dbReference>
<feature type="coiled-coil region" evidence="1">
    <location>
        <begin position="578"/>
        <end position="605"/>
    </location>
</feature>
<keyword evidence="5" id="KW-1185">Reference proteome</keyword>
<dbReference type="RefSeq" id="WP_180135464.1">
    <property type="nucleotide sequence ID" value="NZ_JABMKT010000005.1"/>
</dbReference>
<feature type="domain" description="S1 motif" evidence="3">
    <location>
        <begin position="653"/>
        <end position="722"/>
    </location>
</feature>
<dbReference type="InterPro" id="IPR012337">
    <property type="entry name" value="RNaseH-like_sf"/>
</dbReference>
<evidence type="ECO:0000313" key="4">
    <source>
        <dbReference type="EMBL" id="NYV27542.1"/>
    </source>
</evidence>
<dbReference type="Pfam" id="PF00575">
    <property type="entry name" value="S1"/>
    <property type="match status" value="1"/>
</dbReference>
<dbReference type="SUPFAM" id="SSF47781">
    <property type="entry name" value="RuvA domain 2-like"/>
    <property type="match status" value="2"/>
</dbReference>
<dbReference type="Gene3D" id="1.10.150.310">
    <property type="entry name" value="Tex RuvX-like domain-like"/>
    <property type="match status" value="1"/>
</dbReference>
<feature type="region of interest" description="Disordered" evidence="2">
    <location>
        <begin position="719"/>
        <end position="750"/>
    </location>
</feature>
<dbReference type="FunFam" id="1.10.150.310:FF:000001">
    <property type="entry name" value="RNA-binding transcriptional accessory protein"/>
    <property type="match status" value="1"/>
</dbReference>
<proteinExistence type="predicted"/>
<keyword evidence="1" id="KW-0175">Coiled coil</keyword>
<dbReference type="Gene3D" id="1.10.3500.10">
    <property type="entry name" value="Tex N-terminal region-like"/>
    <property type="match status" value="1"/>
</dbReference>
<comment type="caution">
    <text evidence="4">The sequence shown here is derived from an EMBL/GenBank/DDBJ whole genome shotgun (WGS) entry which is preliminary data.</text>
</comment>
<dbReference type="InterPro" id="IPR023323">
    <property type="entry name" value="Tex-like_dom_sf"/>
</dbReference>
<dbReference type="Pfam" id="PF12836">
    <property type="entry name" value="HHH_3"/>
    <property type="match status" value="1"/>
</dbReference>
<dbReference type="InterPro" id="IPR041692">
    <property type="entry name" value="HHH_9"/>
</dbReference>
<dbReference type="InterPro" id="IPR044146">
    <property type="entry name" value="S1_Tex"/>
</dbReference>
<dbReference type="InterPro" id="IPR037027">
    <property type="entry name" value="YqgF/RNaseH-like_dom_sf"/>
</dbReference>
<dbReference type="InterPro" id="IPR018974">
    <property type="entry name" value="Tex-like_N"/>
</dbReference>
<dbReference type="GO" id="GO:0006139">
    <property type="term" value="P:nucleobase-containing compound metabolic process"/>
    <property type="evidence" value="ECO:0007669"/>
    <property type="project" value="InterPro"/>
</dbReference>
<name>A0A7Z0PFD2_9FUSO</name>